<evidence type="ECO:0000313" key="2">
    <source>
        <dbReference type="Proteomes" id="UP000484858"/>
    </source>
</evidence>
<sequence length="74" mass="8871">MRMKSLVFFSSSAVSIAFENAPFKSLILWIFPEIRYEVRDVKKGIFSLCFRLHGFSVISPRDFDWRRWCICLQF</sequence>
<dbReference type="Proteomes" id="UP000484858">
    <property type="component" value="Unassembled WGS sequence"/>
</dbReference>
<organism evidence="1 2">
    <name type="scientific">Gluconobacter oxydans NBRC 3293</name>
    <dbReference type="NCBI Taxonomy" id="1315969"/>
    <lineage>
        <taxon>Bacteria</taxon>
        <taxon>Pseudomonadati</taxon>
        <taxon>Pseudomonadota</taxon>
        <taxon>Alphaproteobacteria</taxon>
        <taxon>Acetobacterales</taxon>
        <taxon>Acetobacteraceae</taxon>
        <taxon>Gluconobacter</taxon>
    </lineage>
</organism>
<reference evidence="1 2" key="1">
    <citation type="submission" date="2013-04" db="EMBL/GenBank/DDBJ databases">
        <title>Gluconobacter oxydans NBRC 3293 whole genome sequence.</title>
        <authorList>
            <person name="Matsutani M."/>
            <person name="Yakushi T."/>
            <person name="Matsushita K."/>
        </authorList>
    </citation>
    <scope>NUCLEOTIDE SEQUENCE [LARGE SCALE GENOMIC DNA]</scope>
    <source>
        <strain evidence="1 2">NBRC 3293</strain>
    </source>
</reference>
<dbReference type="EMBL" id="BARJ01000012">
    <property type="protein sequence ID" value="GEM18339.1"/>
    <property type="molecule type" value="Genomic_DNA"/>
</dbReference>
<gene>
    <name evidence="1" type="ORF">NBRC3293_2836</name>
</gene>
<proteinExistence type="predicted"/>
<evidence type="ECO:0000313" key="1">
    <source>
        <dbReference type="EMBL" id="GEM18339.1"/>
    </source>
</evidence>
<comment type="caution">
    <text evidence="1">The sequence shown here is derived from an EMBL/GenBank/DDBJ whole genome shotgun (WGS) entry which is preliminary data.</text>
</comment>
<protein>
    <submittedName>
        <fullName evidence="1">Uncharacterized protein</fullName>
    </submittedName>
</protein>
<dbReference type="AlphaFoldDB" id="A0A829XAD5"/>
<accession>A0A829XAD5</accession>
<name>A0A829XAD5_GLUOY</name>